<protein>
    <submittedName>
        <fullName evidence="1">NAD(P)-binding protein</fullName>
    </submittedName>
</protein>
<dbReference type="Proteomes" id="UP000814033">
    <property type="component" value="Unassembled WGS sequence"/>
</dbReference>
<evidence type="ECO:0000313" key="2">
    <source>
        <dbReference type="Proteomes" id="UP000814033"/>
    </source>
</evidence>
<evidence type="ECO:0000313" key="1">
    <source>
        <dbReference type="EMBL" id="KAI0052751.1"/>
    </source>
</evidence>
<reference evidence="1" key="1">
    <citation type="submission" date="2021-02" db="EMBL/GenBank/DDBJ databases">
        <authorList>
            <consortium name="DOE Joint Genome Institute"/>
            <person name="Ahrendt S."/>
            <person name="Looney B.P."/>
            <person name="Miyauchi S."/>
            <person name="Morin E."/>
            <person name="Drula E."/>
            <person name="Courty P.E."/>
            <person name="Chicoki N."/>
            <person name="Fauchery L."/>
            <person name="Kohler A."/>
            <person name="Kuo A."/>
            <person name="Labutti K."/>
            <person name="Pangilinan J."/>
            <person name="Lipzen A."/>
            <person name="Riley R."/>
            <person name="Andreopoulos W."/>
            <person name="He G."/>
            <person name="Johnson J."/>
            <person name="Barry K.W."/>
            <person name="Grigoriev I.V."/>
            <person name="Nagy L."/>
            <person name="Hibbett D."/>
            <person name="Henrissat B."/>
            <person name="Matheny P.B."/>
            <person name="Labbe J."/>
            <person name="Martin F."/>
        </authorList>
    </citation>
    <scope>NUCLEOTIDE SEQUENCE</scope>
    <source>
        <strain evidence="1">FP105234-sp</strain>
    </source>
</reference>
<proteinExistence type="predicted"/>
<comment type="caution">
    <text evidence="1">The sequence shown here is derived from an EMBL/GenBank/DDBJ whole genome shotgun (WGS) entry which is preliminary data.</text>
</comment>
<keyword evidence="2" id="KW-1185">Reference proteome</keyword>
<accession>A0ACB8SA14</accession>
<organism evidence="1 2">
    <name type="scientific">Auriscalpium vulgare</name>
    <dbReference type="NCBI Taxonomy" id="40419"/>
    <lineage>
        <taxon>Eukaryota</taxon>
        <taxon>Fungi</taxon>
        <taxon>Dikarya</taxon>
        <taxon>Basidiomycota</taxon>
        <taxon>Agaricomycotina</taxon>
        <taxon>Agaricomycetes</taxon>
        <taxon>Russulales</taxon>
        <taxon>Auriscalpiaceae</taxon>
        <taxon>Auriscalpium</taxon>
    </lineage>
</organism>
<name>A0ACB8SA14_9AGAM</name>
<dbReference type="EMBL" id="MU275843">
    <property type="protein sequence ID" value="KAI0052751.1"/>
    <property type="molecule type" value="Genomic_DNA"/>
</dbReference>
<gene>
    <name evidence="1" type="ORF">FA95DRAFT_1601456</name>
</gene>
<sequence length="324" mass="36287">MGRIASRIHPDKDLLDLHGRVAIVTGATSGIGLFIVLHLVRRGAKVYMVGQSEQQTTEGLQHLKEQDLGPSAGDMVPMHMEFTDPSTVNEAAEQFLKRETRLDILVNNAGKIPSPYQQTEDGVSHSILINHISPFLLTKRLLPLLQQTAHEPDSDVRIVNVSSLAHREACNPRYDSLEAMNSNFEDTKAPDAILYGYTKLANILWTKELQRRFDRESIPITAISLHPGSITTEGTMNQFKRILFLGPLIAWAFSEVLMTAYWGGFTPAYAAAAREIADDRSKYKGQYLVPYGVIEKPSKDALRDDLAGQLWETTEQILTRFKWA</sequence>
<reference evidence="1" key="2">
    <citation type="journal article" date="2022" name="New Phytol.">
        <title>Evolutionary transition to the ectomycorrhizal habit in the genomes of a hyperdiverse lineage of mushroom-forming fungi.</title>
        <authorList>
            <person name="Looney B."/>
            <person name="Miyauchi S."/>
            <person name="Morin E."/>
            <person name="Drula E."/>
            <person name="Courty P.E."/>
            <person name="Kohler A."/>
            <person name="Kuo A."/>
            <person name="LaButti K."/>
            <person name="Pangilinan J."/>
            <person name="Lipzen A."/>
            <person name="Riley R."/>
            <person name="Andreopoulos W."/>
            <person name="He G."/>
            <person name="Johnson J."/>
            <person name="Nolan M."/>
            <person name="Tritt A."/>
            <person name="Barry K.W."/>
            <person name="Grigoriev I.V."/>
            <person name="Nagy L.G."/>
            <person name="Hibbett D."/>
            <person name="Henrissat B."/>
            <person name="Matheny P.B."/>
            <person name="Labbe J."/>
            <person name="Martin F.M."/>
        </authorList>
    </citation>
    <scope>NUCLEOTIDE SEQUENCE</scope>
    <source>
        <strain evidence="1">FP105234-sp</strain>
    </source>
</reference>